<protein>
    <recommendedName>
        <fullName evidence="3">Nucleotidyl transferase AbiEii/AbiGii toxin family protein</fullName>
    </recommendedName>
</protein>
<dbReference type="Proteomes" id="UP001385389">
    <property type="component" value="Chromosome"/>
</dbReference>
<evidence type="ECO:0000313" key="1">
    <source>
        <dbReference type="EMBL" id="WWX22376.1"/>
    </source>
</evidence>
<keyword evidence="2" id="KW-1185">Reference proteome</keyword>
<evidence type="ECO:0000313" key="2">
    <source>
        <dbReference type="Proteomes" id="UP001385389"/>
    </source>
</evidence>
<evidence type="ECO:0008006" key="3">
    <source>
        <dbReference type="Google" id="ProtNLM"/>
    </source>
</evidence>
<organism evidence="1 2">
    <name type="scientific">Pseudodesulfovibrio methanolicus</name>
    <dbReference type="NCBI Taxonomy" id="3126690"/>
    <lineage>
        <taxon>Bacteria</taxon>
        <taxon>Pseudomonadati</taxon>
        <taxon>Thermodesulfobacteriota</taxon>
        <taxon>Desulfovibrionia</taxon>
        <taxon>Desulfovibrionales</taxon>
        <taxon>Desulfovibrionaceae</taxon>
    </lineage>
</organism>
<name>A0ABZ2IUI7_9BACT</name>
<accession>A0ABZ2IUI7</accession>
<reference evidence="1 2" key="1">
    <citation type="submission" date="2024-03" db="EMBL/GenBank/DDBJ databases">
        <title>Phenotype and Genome Characterization of a Sulfate-Reducing Bacterium Pseudodesulfovibrio sp. strain 5S69, isolated from Petroleum Reservoir in Tatarstan (Russia).</title>
        <authorList>
            <person name="Bidzhieva S.K."/>
            <person name="Kadnikov V."/>
            <person name="Tourova T.P."/>
            <person name="Samigullina S.R."/>
            <person name="Sokolova D.S."/>
            <person name="Poltaraus A.B."/>
            <person name="Avtukh A.N."/>
            <person name="Tereshina V.M."/>
            <person name="Mardanov A.V."/>
            <person name="Nazina T.N."/>
        </authorList>
    </citation>
    <scope>NUCLEOTIDE SEQUENCE [LARGE SCALE GENOMIC DNA]</scope>
    <source>
        <strain evidence="1 2">5S69</strain>
    </source>
</reference>
<sequence>MNRDKYQAVDRVVEVALLLGDLAGQCVFVGGAATGLLLTDPATPNVRPTLDVDVIVELTTTGELYRLQDALRARGFMEDMESKVICRWRHHPIILDVMPTKPEILGFANRWYPNAVRYAHERSIDGVRLRFVSPAYFLATKLEAFHGRGGGDYMASHDMEDFIAVLDGRLEIVDDVAGADIEVQYYLADQFDTLLSDDDFLDALPGHLPGDAASQARVPLIIERMKSISALKAVR</sequence>
<dbReference type="RefSeq" id="WP_338668068.1">
    <property type="nucleotide sequence ID" value="NZ_CP146609.1"/>
</dbReference>
<dbReference type="EMBL" id="CP146609">
    <property type="protein sequence ID" value="WWX22376.1"/>
    <property type="molecule type" value="Genomic_DNA"/>
</dbReference>
<gene>
    <name evidence="1" type="ORF">V8V93_18285</name>
</gene>
<proteinExistence type="predicted"/>